<comment type="caution">
    <text evidence="1">The sequence shown here is derived from an EMBL/GenBank/DDBJ whole genome shotgun (WGS) entry which is preliminary data.</text>
</comment>
<sequence length="52" mass="5829">MDVQESLPGLREATNGSILLAPFANAGPPGVQYHYPTTAYSPDYHWRRGRRL</sequence>
<dbReference type="AlphaFoldDB" id="A0AAD4MBS9"/>
<gene>
    <name evidence="1" type="ORF">B0F90DRAFT_1673775</name>
</gene>
<dbReference type="Proteomes" id="UP001203297">
    <property type="component" value="Unassembled WGS sequence"/>
</dbReference>
<evidence type="ECO:0000313" key="1">
    <source>
        <dbReference type="EMBL" id="KAI0307451.1"/>
    </source>
</evidence>
<evidence type="ECO:0000313" key="2">
    <source>
        <dbReference type="Proteomes" id="UP001203297"/>
    </source>
</evidence>
<dbReference type="EMBL" id="WTXG01000001">
    <property type="protein sequence ID" value="KAI0307451.1"/>
    <property type="molecule type" value="Genomic_DNA"/>
</dbReference>
<name>A0AAD4MBS9_9AGAM</name>
<proteinExistence type="predicted"/>
<reference evidence="1" key="1">
    <citation type="journal article" date="2022" name="New Phytol.">
        <title>Evolutionary transition to the ectomycorrhizal habit in the genomes of a hyperdiverse lineage of mushroom-forming fungi.</title>
        <authorList>
            <person name="Looney B."/>
            <person name="Miyauchi S."/>
            <person name="Morin E."/>
            <person name="Drula E."/>
            <person name="Courty P.E."/>
            <person name="Kohler A."/>
            <person name="Kuo A."/>
            <person name="LaButti K."/>
            <person name="Pangilinan J."/>
            <person name="Lipzen A."/>
            <person name="Riley R."/>
            <person name="Andreopoulos W."/>
            <person name="He G."/>
            <person name="Johnson J."/>
            <person name="Nolan M."/>
            <person name="Tritt A."/>
            <person name="Barry K.W."/>
            <person name="Grigoriev I.V."/>
            <person name="Nagy L.G."/>
            <person name="Hibbett D."/>
            <person name="Henrissat B."/>
            <person name="Matheny P.B."/>
            <person name="Labbe J."/>
            <person name="Martin F.M."/>
        </authorList>
    </citation>
    <scope>NUCLEOTIDE SEQUENCE</scope>
    <source>
        <strain evidence="1">BPL690</strain>
    </source>
</reference>
<keyword evidence="2" id="KW-1185">Reference proteome</keyword>
<accession>A0AAD4MBS9</accession>
<organism evidence="1 2">
    <name type="scientific">Multifurca ochricompacta</name>
    <dbReference type="NCBI Taxonomy" id="376703"/>
    <lineage>
        <taxon>Eukaryota</taxon>
        <taxon>Fungi</taxon>
        <taxon>Dikarya</taxon>
        <taxon>Basidiomycota</taxon>
        <taxon>Agaricomycotina</taxon>
        <taxon>Agaricomycetes</taxon>
        <taxon>Russulales</taxon>
        <taxon>Russulaceae</taxon>
        <taxon>Multifurca</taxon>
    </lineage>
</organism>
<feature type="non-terminal residue" evidence="1">
    <location>
        <position position="52"/>
    </location>
</feature>
<protein>
    <submittedName>
        <fullName evidence="1">Uncharacterized protein</fullName>
    </submittedName>
</protein>